<reference evidence="4 5" key="1">
    <citation type="journal article" date="2008" name="Int. J. Syst. Evol. Microbiol.">
        <title>Neptunomonas japonica sp. nov., an Osedax japonicus symbiont-like bacterium isolated from sediment adjacent to sperm whale carcasses off Kagoshima, Japan.</title>
        <authorList>
            <person name="Miyazaki M."/>
            <person name="Nogi Y."/>
            <person name="Fujiwara Y."/>
            <person name="Kawato M."/>
            <person name="Kubokawa K."/>
            <person name="Horikoshi K."/>
        </authorList>
    </citation>
    <scope>NUCLEOTIDE SEQUENCE [LARGE SCALE GENOMIC DNA]</scope>
    <source>
        <strain evidence="4 5">JAMM 1380</strain>
    </source>
</reference>
<feature type="domain" description="Photosynthesis system II assembly factor Ycf48/Hcf136-like" evidence="3">
    <location>
        <begin position="199"/>
        <end position="347"/>
    </location>
</feature>
<evidence type="ECO:0000256" key="2">
    <source>
        <dbReference type="ARBA" id="ARBA00023276"/>
    </source>
</evidence>
<dbReference type="PANTHER" id="PTHR47199:SF2">
    <property type="entry name" value="PHOTOSYSTEM II STABILITY_ASSEMBLY FACTOR HCF136, CHLOROPLASTIC"/>
    <property type="match status" value="1"/>
</dbReference>
<dbReference type="InterPro" id="IPR036278">
    <property type="entry name" value="Sialidase_sf"/>
</dbReference>
<proteinExistence type="predicted"/>
<dbReference type="InterPro" id="IPR028203">
    <property type="entry name" value="PSII_CF48-like_dom"/>
</dbReference>
<dbReference type="PANTHER" id="PTHR47199">
    <property type="entry name" value="PHOTOSYSTEM II STABILITY/ASSEMBLY FACTOR HCF136, CHLOROPLASTIC"/>
    <property type="match status" value="1"/>
</dbReference>
<organism evidence="4 5">
    <name type="scientific">Neptunomonas japonica JAMM 1380</name>
    <dbReference type="NCBI Taxonomy" id="1441457"/>
    <lineage>
        <taxon>Bacteria</taxon>
        <taxon>Pseudomonadati</taxon>
        <taxon>Pseudomonadota</taxon>
        <taxon>Gammaproteobacteria</taxon>
        <taxon>Oceanospirillales</taxon>
        <taxon>Oceanospirillaceae</taxon>
        <taxon>Neptunomonas</taxon>
    </lineage>
</organism>
<gene>
    <name evidence="4" type="ORF">NEJAP_2545</name>
</gene>
<dbReference type="CDD" id="cd15482">
    <property type="entry name" value="Sialidase_non-viral"/>
    <property type="match status" value="1"/>
</dbReference>
<dbReference type="InterPro" id="IPR015943">
    <property type="entry name" value="WD40/YVTN_repeat-like_dom_sf"/>
</dbReference>
<keyword evidence="1" id="KW-0602">Photosynthesis</keyword>
<dbReference type="Proteomes" id="UP000595332">
    <property type="component" value="Chromosome"/>
</dbReference>
<dbReference type="Pfam" id="PF14870">
    <property type="entry name" value="PSII_BNR"/>
    <property type="match status" value="2"/>
</dbReference>
<evidence type="ECO:0000313" key="5">
    <source>
        <dbReference type="Proteomes" id="UP000595332"/>
    </source>
</evidence>
<accession>A0A7R6SWH5</accession>
<evidence type="ECO:0000256" key="1">
    <source>
        <dbReference type="ARBA" id="ARBA00022531"/>
    </source>
</evidence>
<dbReference type="RefSeq" id="WP_201347673.1">
    <property type="nucleotide sequence ID" value="NZ_AP014546.1"/>
</dbReference>
<feature type="domain" description="Photosynthesis system II assembly factor Ycf48/Hcf136-like" evidence="3">
    <location>
        <begin position="90"/>
        <end position="149"/>
    </location>
</feature>
<dbReference type="EMBL" id="AP014546">
    <property type="protein sequence ID" value="BBB30490.1"/>
    <property type="molecule type" value="Genomic_DNA"/>
</dbReference>
<sequence length="412" mass="44671">MVISTSPKQGALRALYLSRRTSLTLGSLILGCILATHSLARDATKDRLWMPPLTSQIAQQSLMLDITQAGDRLVAVGDRGYILFSDDLGETWQQANSPSSSTLTAITFANNKQGWTIGHDGIVLTSNDGGTNWKKQLDGNQINEILLISAQINFLKAQELAKDTTKNADPEIDTSLILEEAEISLEDLQIAQEEGPTTPLLDLWFKDANYGIIVGAYGTLLITEDAGENWSTPTAPPINPDRFHLNAITYVGNNTLILAGEAGSLYRSQDNGQHWETIESPYNGSFFGVAQQPDRSIILFGLRGNTFVSNDQGMSWKTQKSNTQASLFASTQLPNGTTLLGAANGQLISSQGNHQPLSILKQKESRPISAMIAMQNQLFIVGAGGISTQQLPHDTNVVAATKTLYKLEQEAL</sequence>
<dbReference type="AlphaFoldDB" id="A0A7R6SWH5"/>
<dbReference type="KEGG" id="njp:NEJAP_2545"/>
<evidence type="ECO:0000259" key="3">
    <source>
        <dbReference type="Pfam" id="PF14870"/>
    </source>
</evidence>
<protein>
    <recommendedName>
        <fullName evidence="3">Photosynthesis system II assembly factor Ycf48/Hcf136-like domain-containing protein</fullName>
    </recommendedName>
</protein>
<name>A0A7R6SWH5_9GAMM</name>
<keyword evidence="5" id="KW-1185">Reference proteome</keyword>
<dbReference type="GO" id="GO:0015979">
    <property type="term" value="P:photosynthesis"/>
    <property type="evidence" value="ECO:0007669"/>
    <property type="project" value="UniProtKB-KW"/>
</dbReference>
<dbReference type="Gene3D" id="2.130.10.10">
    <property type="entry name" value="YVTN repeat-like/Quinoprotein amine dehydrogenase"/>
    <property type="match status" value="2"/>
</dbReference>
<dbReference type="SUPFAM" id="SSF50939">
    <property type="entry name" value="Sialidases"/>
    <property type="match status" value="1"/>
</dbReference>
<evidence type="ECO:0000313" key="4">
    <source>
        <dbReference type="EMBL" id="BBB30490.1"/>
    </source>
</evidence>
<keyword evidence="2" id="KW-0604">Photosystem II</keyword>
<dbReference type="GO" id="GO:0009523">
    <property type="term" value="C:photosystem II"/>
    <property type="evidence" value="ECO:0007669"/>
    <property type="project" value="UniProtKB-KW"/>
</dbReference>